<accession>A0A1Y0ICV1</accession>
<evidence type="ECO:0000313" key="3">
    <source>
        <dbReference type="Proteomes" id="UP000196027"/>
    </source>
</evidence>
<dbReference type="Pfam" id="PF11008">
    <property type="entry name" value="DUF2846"/>
    <property type="match status" value="1"/>
</dbReference>
<evidence type="ECO:0000259" key="1">
    <source>
        <dbReference type="Pfam" id="PF11008"/>
    </source>
</evidence>
<dbReference type="KEGG" id="ome:OLMES_4282"/>
<evidence type="ECO:0000313" key="2">
    <source>
        <dbReference type="EMBL" id="ARU58291.1"/>
    </source>
</evidence>
<name>A0A1Y0ICV1_9GAMM</name>
<dbReference type="Proteomes" id="UP000196027">
    <property type="component" value="Chromosome"/>
</dbReference>
<proteinExistence type="predicted"/>
<protein>
    <recommendedName>
        <fullName evidence="1">DUF2846 domain-containing protein</fullName>
    </recommendedName>
</protein>
<gene>
    <name evidence="2" type="ORF">OLMES_4282</name>
</gene>
<organism evidence="2 3">
    <name type="scientific">Oleiphilus messinensis</name>
    <dbReference type="NCBI Taxonomy" id="141451"/>
    <lineage>
        <taxon>Bacteria</taxon>
        <taxon>Pseudomonadati</taxon>
        <taxon>Pseudomonadota</taxon>
        <taxon>Gammaproteobacteria</taxon>
        <taxon>Oceanospirillales</taxon>
        <taxon>Oleiphilaceae</taxon>
        <taxon>Oleiphilus</taxon>
    </lineage>
</organism>
<dbReference type="EMBL" id="CP021425">
    <property type="protein sequence ID" value="ARU58291.1"/>
    <property type="molecule type" value="Genomic_DNA"/>
</dbReference>
<keyword evidence="3" id="KW-1185">Reference proteome</keyword>
<reference evidence="2 3" key="1">
    <citation type="submission" date="2017-05" db="EMBL/GenBank/DDBJ databases">
        <title>Genomic insights into alkan degradation activity of Oleiphilus messinensis.</title>
        <authorList>
            <person name="Kozyavkin S.A."/>
            <person name="Slesarev A.I."/>
            <person name="Golyshin P.N."/>
            <person name="Korzhenkov A."/>
            <person name="Golyshina O.N."/>
            <person name="Toshchakov S.V."/>
        </authorList>
    </citation>
    <scope>NUCLEOTIDE SEQUENCE [LARGE SCALE GENOMIC DNA]</scope>
    <source>
        <strain evidence="2 3">ME102</strain>
    </source>
</reference>
<dbReference type="AlphaFoldDB" id="A0A1Y0ICV1"/>
<dbReference type="InterPro" id="IPR022548">
    <property type="entry name" value="DUF2846"/>
</dbReference>
<feature type="domain" description="DUF2846" evidence="1">
    <location>
        <begin position="64"/>
        <end position="160"/>
    </location>
</feature>
<sequence>MGPFVRTVRMNKKWIGFILIPLVLSLTGCPVHQSIGKSVGAFLHPVTGTEFVHISNNEWSPGKHALIYFYRPNTQWAADEIESPSVYVDQAHYFNIRANSFTWLEVYPGERHIIMRRPLLGLEGISLEGVLEFDLDHIVDVKLEVEAGKIYYLRYSEVSPPETPHPDLDPESPLVNGDLQLVTRQVAMQDIVDTRFLKPDLIAPNHAATSIVKENREYDFILRRKQLEEARKVELADLKDAGHWRAAAWYWPFGGGPTKRLESDMALEALEKEKEEYYHQLEIEEAKNSSSWWPF</sequence>
<dbReference type="PROSITE" id="PS51257">
    <property type="entry name" value="PROKAR_LIPOPROTEIN"/>
    <property type="match status" value="1"/>
</dbReference>